<dbReference type="Gene3D" id="1.10.287.70">
    <property type="match status" value="1"/>
</dbReference>
<dbReference type="Pfam" id="PF02254">
    <property type="entry name" value="TrkA_N"/>
    <property type="match status" value="2"/>
</dbReference>
<keyword evidence="2" id="KW-0472">Membrane</keyword>
<accession>A0A4Q7YNK5</accession>
<evidence type="ECO:0000256" key="1">
    <source>
        <dbReference type="ARBA" id="ARBA00004651"/>
    </source>
</evidence>
<dbReference type="InterPro" id="IPR003148">
    <property type="entry name" value="RCK_N"/>
</dbReference>
<dbReference type="InterPro" id="IPR050721">
    <property type="entry name" value="Trk_Ktr_HKT_K-transport"/>
</dbReference>
<feature type="transmembrane region" description="Helical" evidence="2">
    <location>
        <begin position="76"/>
        <end position="100"/>
    </location>
</feature>
<feature type="domain" description="RCK N-terminal" evidence="3">
    <location>
        <begin position="291"/>
        <end position="398"/>
    </location>
</feature>
<proteinExistence type="predicted"/>
<dbReference type="SUPFAM" id="SSF81324">
    <property type="entry name" value="Voltage-gated potassium channels"/>
    <property type="match status" value="1"/>
</dbReference>
<feature type="transmembrane region" description="Helical" evidence="2">
    <location>
        <begin position="45"/>
        <end position="64"/>
    </location>
</feature>
<sequence length="565" mass="63210">MNTALFIALRRLRLPIIAVILSYAISVTGLVLIPGADNNGQPVAMSWFHAFYFMSYTATTIGFGEIPYAFTNGQRMWVTFCIYLSVVVWAWLLAAIMALVQDRTFLEAMKRGRFSRQVRLIREPFWLLCGYGQTGALLCDRLGHEGQRVVVLEKREQEIFELELHDHGLSIPALLADARDAEVLMSAGLSHPQLAGVLALTSDDPTNLGIAAAARVLNPYVPVYCRSETPSIAESVLAFGTDMLVNPFTAFADELRLLLANPEAHTLFTRLTPTHGTGRLSDRPCPEGQWIISGYGRFGRLVVDALTEAGRPCTPVDPTLLNASPKEFEGVWQNELNELKEAYLPHAAGIVVGTDNDTRNLAIVALARQINPDIYVILRQNDDHSALLFQALKPDMLMVPSVMVARQCLAAMTSAMLPRLQEHLRDMPSVTVQRLLEHLPHEDTRVWEVRLNHAESPAIFAWFGAHREIRLGELLRDNRNRAERLNLHVVALLRGREFLAGPDEDTLTLRPNDTLLLAGKPGAHYWLSLTLRDEQVLAYVLDGVNRPDGLIWRWLASRRKDADRS</sequence>
<dbReference type="GO" id="GO:0006813">
    <property type="term" value="P:potassium ion transport"/>
    <property type="evidence" value="ECO:0007669"/>
    <property type="project" value="InterPro"/>
</dbReference>
<dbReference type="InterPro" id="IPR036291">
    <property type="entry name" value="NAD(P)-bd_dom_sf"/>
</dbReference>
<evidence type="ECO:0000259" key="3">
    <source>
        <dbReference type="Pfam" id="PF02254"/>
    </source>
</evidence>
<dbReference type="EMBL" id="SHKX01000013">
    <property type="protein sequence ID" value="RZU38411.1"/>
    <property type="molecule type" value="Genomic_DNA"/>
</dbReference>
<dbReference type="AlphaFoldDB" id="A0A4Q7YNK5"/>
<reference evidence="5 6" key="1">
    <citation type="submission" date="2019-02" db="EMBL/GenBank/DDBJ databases">
        <title>Genomic Encyclopedia of Type Strains, Phase IV (KMG-IV): sequencing the most valuable type-strain genomes for metagenomic binning, comparative biology and taxonomic classification.</title>
        <authorList>
            <person name="Goeker M."/>
        </authorList>
    </citation>
    <scope>NUCLEOTIDE SEQUENCE [LARGE SCALE GENOMIC DNA]</scope>
    <source>
        <strain evidence="5 6">DSM 105135</strain>
    </source>
</reference>
<name>A0A4Q7YNK5_9GAMM</name>
<dbReference type="PANTHER" id="PTHR43833">
    <property type="entry name" value="POTASSIUM CHANNEL PROTEIN 2-RELATED-RELATED"/>
    <property type="match status" value="1"/>
</dbReference>
<keyword evidence="2" id="KW-1133">Transmembrane helix</keyword>
<feature type="domain" description="Potassium channel" evidence="4">
    <location>
        <begin position="31"/>
        <end position="101"/>
    </location>
</feature>
<dbReference type="GO" id="GO:0005886">
    <property type="term" value="C:plasma membrane"/>
    <property type="evidence" value="ECO:0007669"/>
    <property type="project" value="UniProtKB-SubCell"/>
</dbReference>
<gene>
    <name evidence="5" type="ORF">EV700_2342</name>
</gene>
<dbReference type="RefSeq" id="WP_130413967.1">
    <property type="nucleotide sequence ID" value="NZ_SHKX01000013.1"/>
</dbReference>
<evidence type="ECO:0000256" key="2">
    <source>
        <dbReference type="SAM" id="Phobius"/>
    </source>
</evidence>
<evidence type="ECO:0000259" key="4">
    <source>
        <dbReference type="Pfam" id="PF07885"/>
    </source>
</evidence>
<comment type="caution">
    <text evidence="5">The sequence shown here is derived from an EMBL/GenBank/DDBJ whole genome shotgun (WGS) entry which is preliminary data.</text>
</comment>
<dbReference type="Pfam" id="PF07885">
    <property type="entry name" value="Ion_trans_2"/>
    <property type="match status" value="1"/>
</dbReference>
<feature type="domain" description="RCK N-terminal" evidence="3">
    <location>
        <begin position="127"/>
        <end position="247"/>
    </location>
</feature>
<feature type="transmembrane region" description="Helical" evidence="2">
    <location>
        <begin position="12"/>
        <end position="33"/>
    </location>
</feature>
<dbReference type="SUPFAM" id="SSF51735">
    <property type="entry name" value="NAD(P)-binding Rossmann-fold domains"/>
    <property type="match status" value="2"/>
</dbReference>
<evidence type="ECO:0000313" key="6">
    <source>
        <dbReference type="Proteomes" id="UP000292423"/>
    </source>
</evidence>
<dbReference type="Gene3D" id="3.40.50.720">
    <property type="entry name" value="NAD(P)-binding Rossmann-like Domain"/>
    <property type="match status" value="2"/>
</dbReference>
<dbReference type="InterPro" id="IPR013099">
    <property type="entry name" value="K_chnl_dom"/>
</dbReference>
<protein>
    <submittedName>
        <fullName evidence="5">Trk K+ transport system NAD-binding subunit</fullName>
    </submittedName>
</protein>
<keyword evidence="2" id="KW-0812">Transmembrane</keyword>
<keyword evidence="6" id="KW-1185">Reference proteome</keyword>
<evidence type="ECO:0000313" key="5">
    <source>
        <dbReference type="EMBL" id="RZU38411.1"/>
    </source>
</evidence>
<comment type="subcellular location">
    <subcellularLocation>
        <location evidence="1">Cell membrane</location>
        <topology evidence="1">Multi-pass membrane protein</topology>
    </subcellularLocation>
</comment>
<dbReference type="PANTHER" id="PTHR43833:SF11">
    <property type="entry name" value="VOLTAGE-GATED POTASSIUM CHANNEL KCH"/>
    <property type="match status" value="1"/>
</dbReference>
<dbReference type="OrthoDB" id="3418949at2"/>
<organism evidence="5 6">
    <name type="scientific">Fluviicoccus keumensis</name>
    <dbReference type="NCBI Taxonomy" id="1435465"/>
    <lineage>
        <taxon>Bacteria</taxon>
        <taxon>Pseudomonadati</taxon>
        <taxon>Pseudomonadota</taxon>
        <taxon>Gammaproteobacteria</taxon>
        <taxon>Moraxellales</taxon>
        <taxon>Moraxellaceae</taxon>
        <taxon>Fluviicoccus</taxon>
    </lineage>
</organism>
<dbReference type="Proteomes" id="UP000292423">
    <property type="component" value="Unassembled WGS sequence"/>
</dbReference>